<gene>
    <name evidence="1" type="ORF">CUNI_LOCUS344</name>
</gene>
<accession>A0A8S3YJW8</accession>
<sequence>MSQEQVFEPLVVLEFGPKTNQAAQEWLTAKLQAPRTELGAELQVRTNYMDCNQERVLYIGADLDRLLLGAEEMSLQKFYKDGKLRDISLTDLFNYVNG</sequence>
<name>A0A8S3YJW8_9EUPU</name>
<comment type="caution">
    <text evidence="1">The sequence shown here is derived from an EMBL/GenBank/DDBJ whole genome shotgun (WGS) entry which is preliminary data.</text>
</comment>
<organism evidence="1 2">
    <name type="scientific">Candidula unifasciata</name>
    <dbReference type="NCBI Taxonomy" id="100452"/>
    <lineage>
        <taxon>Eukaryota</taxon>
        <taxon>Metazoa</taxon>
        <taxon>Spiralia</taxon>
        <taxon>Lophotrochozoa</taxon>
        <taxon>Mollusca</taxon>
        <taxon>Gastropoda</taxon>
        <taxon>Heterobranchia</taxon>
        <taxon>Euthyneura</taxon>
        <taxon>Panpulmonata</taxon>
        <taxon>Eupulmonata</taxon>
        <taxon>Stylommatophora</taxon>
        <taxon>Helicina</taxon>
        <taxon>Helicoidea</taxon>
        <taxon>Geomitridae</taxon>
        <taxon>Candidula</taxon>
    </lineage>
</organism>
<dbReference type="AlphaFoldDB" id="A0A8S3YJW8"/>
<keyword evidence="2" id="KW-1185">Reference proteome</keyword>
<dbReference type="Proteomes" id="UP000678393">
    <property type="component" value="Unassembled WGS sequence"/>
</dbReference>
<reference evidence="1" key="1">
    <citation type="submission" date="2021-04" db="EMBL/GenBank/DDBJ databases">
        <authorList>
            <consortium name="Molecular Ecology Group"/>
        </authorList>
    </citation>
    <scope>NUCLEOTIDE SEQUENCE</scope>
</reference>
<proteinExistence type="predicted"/>
<feature type="non-terminal residue" evidence="1">
    <location>
        <position position="1"/>
    </location>
</feature>
<protein>
    <submittedName>
        <fullName evidence="1">Uncharacterized protein</fullName>
    </submittedName>
</protein>
<dbReference type="EMBL" id="CAJHNH020000036">
    <property type="protein sequence ID" value="CAG5114786.1"/>
    <property type="molecule type" value="Genomic_DNA"/>
</dbReference>
<dbReference type="OrthoDB" id="296386at2759"/>
<evidence type="ECO:0000313" key="1">
    <source>
        <dbReference type="EMBL" id="CAG5114786.1"/>
    </source>
</evidence>
<evidence type="ECO:0000313" key="2">
    <source>
        <dbReference type="Proteomes" id="UP000678393"/>
    </source>
</evidence>